<feature type="domain" description="Pop1 N-terminal" evidence="5">
    <location>
        <begin position="121"/>
        <end position="171"/>
    </location>
</feature>
<dbReference type="Gramene" id="RZC77650">
    <property type="protein sequence ID" value="RZC77650"/>
    <property type="gene ID" value="C5167_001874"/>
</dbReference>
<organism evidence="8 9">
    <name type="scientific">Papaver somniferum</name>
    <name type="common">Opium poppy</name>
    <dbReference type="NCBI Taxonomy" id="3469"/>
    <lineage>
        <taxon>Eukaryota</taxon>
        <taxon>Viridiplantae</taxon>
        <taxon>Streptophyta</taxon>
        <taxon>Embryophyta</taxon>
        <taxon>Tracheophyta</taxon>
        <taxon>Spermatophyta</taxon>
        <taxon>Magnoliopsida</taxon>
        <taxon>Ranunculales</taxon>
        <taxon>Papaveraceae</taxon>
        <taxon>Papaveroideae</taxon>
        <taxon>Papaver</taxon>
    </lineage>
</organism>
<dbReference type="InterPro" id="IPR009723">
    <property type="entry name" value="Pop1_N"/>
</dbReference>
<protein>
    <recommendedName>
        <fullName evidence="10">Pop1 N-terminal domain-containing protein</fullName>
    </recommendedName>
</protein>
<feature type="region of interest" description="Disordered" evidence="4">
    <location>
        <begin position="42"/>
        <end position="74"/>
    </location>
</feature>
<keyword evidence="3" id="KW-0539">Nucleus</keyword>
<dbReference type="GO" id="GO:0000172">
    <property type="term" value="C:ribonuclease MRP complex"/>
    <property type="evidence" value="ECO:0007669"/>
    <property type="project" value="InterPro"/>
</dbReference>
<sequence length="878" mass="99045">MAVEEIRSRPALVHPPRTLNVQKFVESRASELESLHSVASNRLDNNFRSQRNKRRRTTSHDNRLTKKKSRKRRKIGLIDKVESAEENGNTRKVPRRIRRRLELSSNPERGFCTSGDGTKRLRTHLWHAKRFRMAKHWGFHLPEGLHGSGRGSRALLKWFKRGTVVHDASYYCPDSLMSILRMVLVPTPSESTSILSGVCYGNSMLYHAGASIAPVTYMWRPVTRKHTESESSKVSSPAGFGITSNSACSSPFRQLWVWIHAAAFTEGHDALRDATQKQKSRIKVPLRTLSDFVFTFHCLYRCQNSKEMGICVNCFPLDGHLSKLEVMGSEAIQVLQKILHAVSESLDTSFHLTKCIDTDSNTECQISKSYILEHAEHLPSGAILSMTVKDPRDLPKKGIEGVMDAHSGKIDAQENCLDGCATLGRSLDKNQEIISSLWSEAEADSVLLSDNEDMWRSQNSSSLPLEENLLCMEKHERRVAYFNMNGTNSRVSSSECMPQSSRSCPVLLLKENDQRNSYARWCIILPLSWVKAFWLPLVSSGARAIGFREKHQIACDVGLPSFPFGFPDSKAYSSFKAEEAAVSDKKLELRPPAMRPSRVPIPPPWSIIKFSVEGSIISEGGIQASCKKSSGTKINLGKSCANLDNNIHSSLQEQDESFFEGSIARTSDKLRSYMNEIHGDHLLLFPDAEMRLKALSEMLNSEGNVIQTPQLANPRPADWKPCFLRVHIRAYKEGVFEDGAVVCVPRLSDFSLWISRSDNQEGRLQIPESYIKSCYVQRPYGKSELITPEHSTERDSFRCPIGFVTAGFVRGSAKPVAEAFCEAYLLAELRREQWESMQEKQKKEQEILVLVRNPRSVSYRLALATIILEQKAEDIEFM</sequence>
<evidence type="ECO:0000256" key="2">
    <source>
        <dbReference type="ARBA" id="ARBA00022694"/>
    </source>
</evidence>
<keyword evidence="9" id="KW-1185">Reference proteome</keyword>
<dbReference type="Pfam" id="PF06978">
    <property type="entry name" value="POP1_N"/>
    <property type="match status" value="1"/>
</dbReference>
<feature type="compositionally biased region" description="Basic residues" evidence="4">
    <location>
        <begin position="65"/>
        <end position="74"/>
    </location>
</feature>
<evidence type="ECO:0000259" key="6">
    <source>
        <dbReference type="Pfam" id="PF08170"/>
    </source>
</evidence>
<evidence type="ECO:0000313" key="8">
    <source>
        <dbReference type="EMBL" id="RZC77650.1"/>
    </source>
</evidence>
<dbReference type="InterPro" id="IPR055079">
    <property type="entry name" value="POP1_C"/>
</dbReference>
<accession>A0A4Y7KZ24</accession>
<dbReference type="PANTHER" id="PTHR22731">
    <property type="entry name" value="RIBONUCLEASES P/MRP PROTEIN SUBUNIT POP1"/>
    <property type="match status" value="1"/>
</dbReference>
<gene>
    <name evidence="8" type="ORF">C5167_001874</name>
</gene>
<feature type="domain" description="POPLD" evidence="6">
    <location>
        <begin position="520"/>
        <end position="597"/>
    </location>
</feature>
<evidence type="ECO:0008006" key="10">
    <source>
        <dbReference type="Google" id="ProtNLM"/>
    </source>
</evidence>
<evidence type="ECO:0000256" key="3">
    <source>
        <dbReference type="ARBA" id="ARBA00023242"/>
    </source>
</evidence>
<feature type="domain" description="POP1 C-terminal" evidence="7">
    <location>
        <begin position="788"/>
        <end position="867"/>
    </location>
</feature>
<dbReference type="PANTHER" id="PTHR22731:SF3">
    <property type="entry name" value="RIBONUCLEASES P_MRP PROTEIN SUBUNIT POP1"/>
    <property type="match status" value="1"/>
</dbReference>
<dbReference type="EMBL" id="CM010723">
    <property type="protein sequence ID" value="RZC77650.1"/>
    <property type="molecule type" value="Genomic_DNA"/>
</dbReference>
<dbReference type="STRING" id="3469.A0A4Y7KZ24"/>
<dbReference type="GO" id="GO:0001682">
    <property type="term" value="P:tRNA 5'-leader removal"/>
    <property type="evidence" value="ECO:0007669"/>
    <property type="project" value="InterPro"/>
</dbReference>
<comment type="subcellular location">
    <subcellularLocation>
        <location evidence="1">Nucleus</location>
    </subcellularLocation>
</comment>
<evidence type="ECO:0000256" key="1">
    <source>
        <dbReference type="ARBA" id="ARBA00004123"/>
    </source>
</evidence>
<evidence type="ECO:0000256" key="4">
    <source>
        <dbReference type="SAM" id="MobiDB-lite"/>
    </source>
</evidence>
<dbReference type="Proteomes" id="UP000316621">
    <property type="component" value="Chromosome 9"/>
</dbReference>
<evidence type="ECO:0000259" key="7">
    <source>
        <dbReference type="Pfam" id="PF22770"/>
    </source>
</evidence>
<evidence type="ECO:0000313" key="9">
    <source>
        <dbReference type="Proteomes" id="UP000316621"/>
    </source>
</evidence>
<dbReference type="AlphaFoldDB" id="A0A4Y7KZ24"/>
<proteinExistence type="predicted"/>
<dbReference type="GO" id="GO:0005655">
    <property type="term" value="C:nucleolar ribonuclease P complex"/>
    <property type="evidence" value="ECO:0007669"/>
    <property type="project" value="InterPro"/>
</dbReference>
<dbReference type="InterPro" id="IPR012590">
    <property type="entry name" value="POPLD_dom"/>
</dbReference>
<dbReference type="Pfam" id="PF22770">
    <property type="entry name" value="POP1_C"/>
    <property type="match status" value="1"/>
</dbReference>
<keyword evidence="2" id="KW-0819">tRNA processing</keyword>
<name>A0A4Y7KZ24_PAPSO</name>
<dbReference type="InterPro" id="IPR039182">
    <property type="entry name" value="Pop1"/>
</dbReference>
<reference evidence="8 9" key="1">
    <citation type="journal article" date="2018" name="Science">
        <title>The opium poppy genome and morphinan production.</title>
        <authorList>
            <person name="Guo L."/>
            <person name="Winzer T."/>
            <person name="Yang X."/>
            <person name="Li Y."/>
            <person name="Ning Z."/>
            <person name="He Z."/>
            <person name="Teodor R."/>
            <person name="Lu Y."/>
            <person name="Bowser T.A."/>
            <person name="Graham I.A."/>
            <person name="Ye K."/>
        </authorList>
    </citation>
    <scope>NUCLEOTIDE SEQUENCE [LARGE SCALE GENOMIC DNA]</scope>
    <source>
        <strain evidence="9">cv. HN1</strain>
        <tissue evidence="8">Leaves</tissue>
    </source>
</reference>
<dbReference type="Pfam" id="PF08170">
    <property type="entry name" value="POPLD"/>
    <property type="match status" value="1"/>
</dbReference>
<evidence type="ECO:0000259" key="5">
    <source>
        <dbReference type="Pfam" id="PF06978"/>
    </source>
</evidence>
<dbReference type="OMA" id="VGFIACE"/>